<dbReference type="Proteomes" id="UP000631553">
    <property type="component" value="Unassembled WGS sequence"/>
</dbReference>
<sequence>MEIRSDDRAWLRLRPTGYQGPPPETADDDDWLFVAAEVRTTGGRAWSWRQPCLTTEEAVDLTSWLRRLGGAEVGDRAAWHPVEPNLGFRSLVTGGGRVKLTAVLSYESLPPWIDRPPLAQVYPVPLRVSAAQVLTAADQWERAVRAYPRRDPG</sequence>
<dbReference type="Pfam" id="PF24716">
    <property type="entry name" value="WapI"/>
    <property type="match status" value="1"/>
</dbReference>
<dbReference type="RefSeq" id="WP_179803291.1">
    <property type="nucleotide sequence ID" value="NZ_JACCCQ010000001.1"/>
</dbReference>
<proteinExistence type="predicted"/>
<keyword evidence="2" id="KW-1185">Reference proteome</keyword>
<organism evidence="1 2">
    <name type="scientific">Micromonospora purpureochromogenes</name>
    <dbReference type="NCBI Taxonomy" id="47872"/>
    <lineage>
        <taxon>Bacteria</taxon>
        <taxon>Bacillati</taxon>
        <taxon>Actinomycetota</taxon>
        <taxon>Actinomycetes</taxon>
        <taxon>Micromonosporales</taxon>
        <taxon>Micromonosporaceae</taxon>
        <taxon>Micromonospora</taxon>
    </lineage>
</organism>
<evidence type="ECO:0000313" key="1">
    <source>
        <dbReference type="EMBL" id="NYF57139.1"/>
    </source>
</evidence>
<dbReference type="InterPro" id="IPR056510">
    <property type="entry name" value="WapI"/>
</dbReference>
<comment type="caution">
    <text evidence="1">The sequence shown here is derived from an EMBL/GenBank/DDBJ whole genome shotgun (WGS) entry which is preliminary data.</text>
</comment>
<protein>
    <submittedName>
        <fullName evidence="1">Uncharacterized protein</fullName>
    </submittedName>
</protein>
<accession>A0ABX2RKU7</accession>
<gene>
    <name evidence="1" type="ORF">HDA35_002970</name>
</gene>
<name>A0ABX2RKU7_9ACTN</name>
<reference evidence="1 2" key="1">
    <citation type="submission" date="2020-07" db="EMBL/GenBank/DDBJ databases">
        <title>Sequencing the genomes of 1000 actinobacteria strains.</title>
        <authorList>
            <person name="Klenk H.-P."/>
        </authorList>
    </citation>
    <scope>NUCLEOTIDE SEQUENCE [LARGE SCALE GENOMIC DNA]</scope>
    <source>
        <strain evidence="1 2">DSM 43814</strain>
    </source>
</reference>
<evidence type="ECO:0000313" key="2">
    <source>
        <dbReference type="Proteomes" id="UP000631553"/>
    </source>
</evidence>
<dbReference type="EMBL" id="JACCCQ010000001">
    <property type="protein sequence ID" value="NYF57139.1"/>
    <property type="molecule type" value="Genomic_DNA"/>
</dbReference>